<feature type="compositionally biased region" description="Polar residues" evidence="2">
    <location>
        <begin position="166"/>
        <end position="178"/>
    </location>
</feature>
<protein>
    <recommendedName>
        <fullName evidence="3">CCHC-type domain-containing protein</fullName>
    </recommendedName>
</protein>
<evidence type="ECO:0000313" key="5">
    <source>
        <dbReference type="Proteomes" id="UP001154282"/>
    </source>
</evidence>
<comment type="caution">
    <text evidence="4">The sequence shown here is derived from an EMBL/GenBank/DDBJ whole genome shotgun (WGS) entry which is preliminary data.</text>
</comment>
<feature type="region of interest" description="Disordered" evidence="2">
    <location>
        <begin position="317"/>
        <end position="363"/>
    </location>
</feature>
<keyword evidence="1" id="KW-0863">Zinc-finger</keyword>
<feature type="compositionally biased region" description="Polar residues" evidence="2">
    <location>
        <begin position="260"/>
        <end position="281"/>
    </location>
</feature>
<dbReference type="PANTHER" id="PTHR31286:SF99">
    <property type="entry name" value="DUF4283 DOMAIN-CONTAINING PROTEIN"/>
    <property type="match status" value="1"/>
</dbReference>
<evidence type="ECO:0000256" key="1">
    <source>
        <dbReference type="PROSITE-ProRule" id="PRU00047"/>
    </source>
</evidence>
<feature type="domain" description="CCHC-type" evidence="3">
    <location>
        <begin position="80"/>
        <end position="95"/>
    </location>
</feature>
<feature type="region of interest" description="Disordered" evidence="2">
    <location>
        <begin position="194"/>
        <end position="294"/>
    </location>
</feature>
<evidence type="ECO:0000259" key="3">
    <source>
        <dbReference type="PROSITE" id="PS50158"/>
    </source>
</evidence>
<sequence>MIVWVQLPELKIHFYHKEVLTTLGNLIGRTIKLNYHTLTQQRAKFARLAMEVDVSRPLVPRIWLDDDWQPVEYENLSVVCFECGKIGHSTATCPKLWPVSVHKGVDIAVGSIQTPSSEVSPEANAGFGPWMLVSRKGRRNPRESPNKGKEKDLGTSNKGKEKDSGSHQLGSMNKNGKNTLKISEPEVSLPMVALQNPPQPQRSSGQVRKENGIKHNGEGRRNGKEQIRDEDSSAGKGLLGPGPPQGPISKEGQKPKADSSVPSTSNVQVSLATTLNSGPNCGTSSGSGAPVSPPSLAFTPSTLVTTGSNGTVMQVVQVSSSQSEGLQRQPEQSSPSTANRTKGKKKGKGRTEKRSPAKLNPIRPLQIWSPIKDKRTKSKARMASLTLHKINAWTEAAHSVTKSSFVKGSSDAPHSVPSQEASLGDPPLPAV</sequence>
<name>A0AAV0HVW1_9ROSI</name>
<reference evidence="4" key="1">
    <citation type="submission" date="2022-08" db="EMBL/GenBank/DDBJ databases">
        <authorList>
            <person name="Gutierrez-Valencia J."/>
        </authorList>
    </citation>
    <scope>NUCLEOTIDE SEQUENCE</scope>
</reference>
<evidence type="ECO:0000313" key="4">
    <source>
        <dbReference type="EMBL" id="CAI0389306.1"/>
    </source>
</evidence>
<accession>A0AAV0HVW1</accession>
<feature type="region of interest" description="Disordered" evidence="2">
    <location>
        <begin position="114"/>
        <end position="178"/>
    </location>
</feature>
<feature type="region of interest" description="Disordered" evidence="2">
    <location>
        <begin position="398"/>
        <end position="431"/>
    </location>
</feature>
<dbReference type="InterPro" id="IPR001878">
    <property type="entry name" value="Znf_CCHC"/>
</dbReference>
<dbReference type="AlphaFoldDB" id="A0AAV0HVW1"/>
<organism evidence="4 5">
    <name type="scientific">Linum tenue</name>
    <dbReference type="NCBI Taxonomy" id="586396"/>
    <lineage>
        <taxon>Eukaryota</taxon>
        <taxon>Viridiplantae</taxon>
        <taxon>Streptophyta</taxon>
        <taxon>Embryophyta</taxon>
        <taxon>Tracheophyta</taxon>
        <taxon>Spermatophyta</taxon>
        <taxon>Magnoliopsida</taxon>
        <taxon>eudicotyledons</taxon>
        <taxon>Gunneridae</taxon>
        <taxon>Pentapetalae</taxon>
        <taxon>rosids</taxon>
        <taxon>fabids</taxon>
        <taxon>Malpighiales</taxon>
        <taxon>Linaceae</taxon>
        <taxon>Linum</taxon>
    </lineage>
</organism>
<dbReference type="PANTHER" id="PTHR31286">
    <property type="entry name" value="GLYCINE-RICH CELL WALL STRUCTURAL PROTEIN 1.8-LIKE"/>
    <property type="match status" value="1"/>
</dbReference>
<keyword evidence="1" id="KW-0862">Zinc</keyword>
<feature type="compositionally biased region" description="Basic and acidic residues" evidence="2">
    <location>
        <begin position="207"/>
        <end position="233"/>
    </location>
</feature>
<dbReference type="EMBL" id="CAMGYJ010000003">
    <property type="protein sequence ID" value="CAI0389306.1"/>
    <property type="molecule type" value="Genomic_DNA"/>
</dbReference>
<feature type="compositionally biased region" description="Polar residues" evidence="2">
    <location>
        <begin position="324"/>
        <end position="339"/>
    </location>
</feature>
<feature type="compositionally biased region" description="Basic and acidic residues" evidence="2">
    <location>
        <begin position="140"/>
        <end position="165"/>
    </location>
</feature>
<dbReference type="SUPFAM" id="SSF57756">
    <property type="entry name" value="Retrovirus zinc finger-like domains"/>
    <property type="match status" value="1"/>
</dbReference>
<dbReference type="GO" id="GO:0003676">
    <property type="term" value="F:nucleic acid binding"/>
    <property type="evidence" value="ECO:0007669"/>
    <property type="project" value="InterPro"/>
</dbReference>
<evidence type="ECO:0000256" key="2">
    <source>
        <dbReference type="SAM" id="MobiDB-lite"/>
    </source>
</evidence>
<dbReference type="Proteomes" id="UP001154282">
    <property type="component" value="Unassembled WGS sequence"/>
</dbReference>
<dbReference type="InterPro" id="IPR040256">
    <property type="entry name" value="At4g02000-like"/>
</dbReference>
<gene>
    <name evidence="4" type="ORF">LITE_LOCUS6183</name>
</gene>
<keyword evidence="1" id="KW-0479">Metal-binding</keyword>
<dbReference type="GO" id="GO:0008270">
    <property type="term" value="F:zinc ion binding"/>
    <property type="evidence" value="ECO:0007669"/>
    <property type="project" value="UniProtKB-KW"/>
</dbReference>
<proteinExistence type="predicted"/>
<dbReference type="InterPro" id="IPR036875">
    <property type="entry name" value="Znf_CCHC_sf"/>
</dbReference>
<dbReference type="PROSITE" id="PS50158">
    <property type="entry name" value="ZF_CCHC"/>
    <property type="match status" value="1"/>
</dbReference>
<keyword evidence="5" id="KW-1185">Reference proteome</keyword>